<feature type="transmembrane region" description="Helical" evidence="7">
    <location>
        <begin position="41"/>
        <end position="66"/>
    </location>
</feature>
<sequence>MAHIPDGILSAPVLIGGGLLAAGGVALAVRGLDDRAIPRTAILSAAFFAGSLIAVPMGPTSIHLLLSGLMGIMLGAGAFAAVLVALALQVLLFGFGGLTTLGVNTVNIALPGVLFGMALGPAICEARAPALRALLAGAVGALSVLGTGALVALSLALSGSEYTPVASVLVATYLPLALGEAFVTATIVAFLARVQPDALRPALP</sequence>
<proteinExistence type="predicted"/>
<dbReference type="InterPro" id="IPR002751">
    <property type="entry name" value="CbiM/NikMN"/>
</dbReference>
<protein>
    <submittedName>
        <fullName evidence="8">Cobalt transporter CbiM</fullName>
    </submittedName>
</protein>
<dbReference type="Pfam" id="PF01891">
    <property type="entry name" value="CbiM"/>
    <property type="match status" value="1"/>
</dbReference>
<feature type="transmembrane region" description="Helical" evidence="7">
    <location>
        <begin position="101"/>
        <end position="122"/>
    </location>
</feature>
<dbReference type="PANTHER" id="PTHR34229:SF1">
    <property type="entry name" value="METAL TRANSPORT PROTEIN HI_1621-RELATED"/>
    <property type="match status" value="1"/>
</dbReference>
<evidence type="ECO:0000256" key="2">
    <source>
        <dbReference type="ARBA" id="ARBA00022448"/>
    </source>
</evidence>
<organism evidence="8 9">
    <name type="scientific">Ancylobacter koreensis</name>
    <dbReference type="NCBI Taxonomy" id="266121"/>
    <lineage>
        <taxon>Bacteria</taxon>
        <taxon>Pseudomonadati</taxon>
        <taxon>Pseudomonadota</taxon>
        <taxon>Alphaproteobacteria</taxon>
        <taxon>Hyphomicrobiales</taxon>
        <taxon>Xanthobacteraceae</taxon>
        <taxon>Ancylobacter</taxon>
    </lineage>
</organism>
<feature type="transmembrane region" description="Helical" evidence="7">
    <location>
        <begin position="7"/>
        <end position="29"/>
    </location>
</feature>
<evidence type="ECO:0000313" key="9">
    <source>
        <dbReference type="Proteomes" id="UP001202867"/>
    </source>
</evidence>
<dbReference type="RefSeq" id="WP_247198227.1">
    <property type="nucleotide sequence ID" value="NZ_JALKCG010000001.1"/>
</dbReference>
<dbReference type="NCBIfam" id="NF004905">
    <property type="entry name" value="PRK06265.1-5"/>
    <property type="match status" value="1"/>
</dbReference>
<dbReference type="Proteomes" id="UP001202867">
    <property type="component" value="Unassembled WGS sequence"/>
</dbReference>
<evidence type="ECO:0000313" key="8">
    <source>
        <dbReference type="EMBL" id="MCK0206622.1"/>
    </source>
</evidence>
<keyword evidence="6 7" id="KW-0472">Membrane</keyword>
<dbReference type="EMBL" id="JALKCG010000001">
    <property type="protein sequence ID" value="MCK0206622.1"/>
    <property type="molecule type" value="Genomic_DNA"/>
</dbReference>
<keyword evidence="2" id="KW-0813">Transport</keyword>
<evidence type="ECO:0000256" key="1">
    <source>
        <dbReference type="ARBA" id="ARBA00004651"/>
    </source>
</evidence>
<evidence type="ECO:0000256" key="5">
    <source>
        <dbReference type="ARBA" id="ARBA00022989"/>
    </source>
</evidence>
<feature type="transmembrane region" description="Helical" evidence="7">
    <location>
        <begin position="169"/>
        <end position="192"/>
    </location>
</feature>
<keyword evidence="9" id="KW-1185">Reference proteome</keyword>
<name>A0ABT0DH63_9HYPH</name>
<evidence type="ECO:0000256" key="4">
    <source>
        <dbReference type="ARBA" id="ARBA00022692"/>
    </source>
</evidence>
<gene>
    <name evidence="8" type="primary">cbiM</name>
    <name evidence="8" type="ORF">MWN33_01075</name>
</gene>
<evidence type="ECO:0000256" key="7">
    <source>
        <dbReference type="SAM" id="Phobius"/>
    </source>
</evidence>
<dbReference type="PANTHER" id="PTHR34229">
    <property type="entry name" value="METAL TRANSPORT PROTEIN HI_1621-RELATED"/>
    <property type="match status" value="1"/>
</dbReference>
<evidence type="ECO:0000256" key="3">
    <source>
        <dbReference type="ARBA" id="ARBA00022475"/>
    </source>
</evidence>
<reference evidence="9" key="1">
    <citation type="submission" date="2023-07" db="EMBL/GenBank/DDBJ databases">
        <title>Ancylobacter moscoviensis sp. nov., facultatively methylotrophic bacteria from activated sludge and the reclassification of Starkeya novella (Starkey 1934) Kelly et al. 2000 as Ancylobacter novellus comb. nov., Starkeya koreensis Im et al. 2006 as Ancylobacter koreensis comb.nov., Angulomicrobium tetraedrale Vasil'eva et al. 1986 as Ancylobacter tetraedralis comb. nov., Angulomicrobium amanitiforme Fritz et al. 2004 as Ancylobacter amanitiformis comb. nov. and Methylorhabdus multivorans Doronina et al. 1996 as Ancylobacter multivorans comb. nov. and emended description of the genus Ancylobacter.</title>
        <authorList>
            <person name="Doronina N."/>
            <person name="Chemodurova A."/>
            <person name="Grouzdev D."/>
            <person name="Koziaeva V."/>
            <person name="Shi W."/>
            <person name="Wu L."/>
            <person name="Kaparullina E."/>
        </authorList>
    </citation>
    <scope>NUCLEOTIDE SEQUENCE [LARGE SCALE GENOMIC DNA]</scope>
    <source>
        <strain evidence="9">Jip08</strain>
    </source>
</reference>
<keyword evidence="3" id="KW-1003">Cell membrane</keyword>
<keyword evidence="4 7" id="KW-0812">Transmembrane</keyword>
<accession>A0ABT0DH63</accession>
<keyword evidence="5 7" id="KW-1133">Transmembrane helix</keyword>
<feature type="transmembrane region" description="Helical" evidence="7">
    <location>
        <begin position="134"/>
        <end position="157"/>
    </location>
</feature>
<comment type="subcellular location">
    <subcellularLocation>
        <location evidence="1">Cell membrane</location>
        <topology evidence="1">Multi-pass membrane protein</topology>
    </subcellularLocation>
</comment>
<feature type="transmembrane region" description="Helical" evidence="7">
    <location>
        <begin position="73"/>
        <end position="95"/>
    </location>
</feature>
<dbReference type="NCBIfam" id="NF004903">
    <property type="entry name" value="PRK06265.1-3"/>
    <property type="match status" value="1"/>
</dbReference>
<comment type="caution">
    <text evidence="8">The sequence shown here is derived from an EMBL/GenBank/DDBJ whole genome shotgun (WGS) entry which is preliminary data.</text>
</comment>
<evidence type="ECO:0000256" key="6">
    <source>
        <dbReference type="ARBA" id="ARBA00023136"/>
    </source>
</evidence>
<dbReference type="Gene3D" id="1.10.1760.20">
    <property type="match status" value="1"/>
</dbReference>